<evidence type="ECO:0000313" key="2">
    <source>
        <dbReference type="Proteomes" id="UP000295499"/>
    </source>
</evidence>
<comment type="caution">
    <text evidence="1">The sequence shown here is derived from an EMBL/GenBank/DDBJ whole genome shotgun (WGS) entry which is preliminary data.</text>
</comment>
<accession>A0A4R6IGN7</accession>
<reference evidence="1 2" key="1">
    <citation type="submission" date="2019-03" db="EMBL/GenBank/DDBJ databases">
        <title>Genomic Encyclopedia of Archaeal and Bacterial Type Strains, Phase II (KMG-II): from individual species to whole genera.</title>
        <authorList>
            <person name="Goeker M."/>
        </authorList>
    </citation>
    <scope>NUCLEOTIDE SEQUENCE [LARGE SCALE GENOMIC DNA]</scope>
    <source>
        <strain evidence="1 2">DSM 19034</strain>
    </source>
</reference>
<dbReference type="AlphaFoldDB" id="A0A4R6IGN7"/>
<name>A0A4R6IGN7_9SPHI</name>
<sequence>MWLLLLTLFIVIIVLDKLTTINVSPGLFIHYNQYKKYPELQNGLSSDKHLLYRATQTSNAEILYFPKKNFFLINNFKQLGYYNPIKIDAKGNKIFELNVDEYSQFKFLETINCFAIGADAIYDISADHPTPLPYDKVLNKDDSMQSNQWDEIFEENYQLADIVLYGWHTDQNSAQCVYFQIAGKWTKLYTATYSPIYAEGSEIKCKINDKIVPHKWHEVHFLKDVYKSIYSNSLRFKDSYISIYNSDFTFFPDQSLKYKDSGKIKTEAFAKEIFTTEGYFNPGIPSNFYGTAYYKLNLHDDILHFKTVAYQRNGFGQSPQTDLHLFQLPEIFAQKSAVCFLAYDYSTNYHENGKKGIYVIKSK</sequence>
<keyword evidence="2" id="KW-1185">Reference proteome</keyword>
<proteinExistence type="predicted"/>
<dbReference type="Proteomes" id="UP000295499">
    <property type="component" value="Unassembled WGS sequence"/>
</dbReference>
<evidence type="ECO:0000313" key="1">
    <source>
        <dbReference type="EMBL" id="TDO20941.1"/>
    </source>
</evidence>
<protein>
    <submittedName>
        <fullName evidence="1">Uncharacterized protein</fullName>
    </submittedName>
</protein>
<gene>
    <name evidence="1" type="ORF">CLV32_3578</name>
</gene>
<organism evidence="1 2">
    <name type="scientific">Pedobacter duraquae</name>
    <dbReference type="NCBI Taxonomy" id="425511"/>
    <lineage>
        <taxon>Bacteria</taxon>
        <taxon>Pseudomonadati</taxon>
        <taxon>Bacteroidota</taxon>
        <taxon>Sphingobacteriia</taxon>
        <taxon>Sphingobacteriales</taxon>
        <taxon>Sphingobacteriaceae</taxon>
        <taxon>Pedobacter</taxon>
    </lineage>
</organism>
<dbReference type="EMBL" id="SNWM01000004">
    <property type="protein sequence ID" value="TDO20941.1"/>
    <property type="molecule type" value="Genomic_DNA"/>
</dbReference>